<dbReference type="Gene3D" id="1.20.120.790">
    <property type="entry name" value="Heat shock protein 90, C-terminal domain"/>
    <property type="match status" value="1"/>
</dbReference>
<evidence type="ECO:0000256" key="18">
    <source>
        <dbReference type="PIRSR" id="PIRSR002583-1"/>
    </source>
</evidence>
<dbReference type="GO" id="GO:0019901">
    <property type="term" value="F:protein kinase binding"/>
    <property type="evidence" value="ECO:0007669"/>
    <property type="project" value="UniProtKB-ARBA"/>
</dbReference>
<dbReference type="FunFam" id="3.30.230.80:FF:000004">
    <property type="entry name" value="Heat shock protein 75 kDa"/>
    <property type="match status" value="1"/>
</dbReference>
<dbReference type="InterPro" id="IPR001404">
    <property type="entry name" value="Hsp90_fam"/>
</dbReference>
<sequence length="721" mass="81869">MSRYLNLLKCGLVASQRVNSRFLSSASIRLLRSRSNAAPFSLCAATGSRQCGIRPRVWSPQHPSLVATQYLARHAYSTQQAESAEEEPLHTIISDTENVQGTFSKHEFQAETKKLLDIVARSLYSEKEVFIRELISNGSDALEKLRHKLISGGGDTAPMEIHLQTDAAKGTFTIQDTGVGMSREELVSNLGTIARSGSKAFLDTLQNQAEAGSSIIGQFGVGFYSAFMVADTVDVFSQSAEPGSPGFKWSSDGSGVFEIAEASGVRQGTKIVLHLRDDCKEFSAEDRVKTLSPNTATVNFPIFLNGRRLNNMQALWMMEPKEISEWQHEEFYRYVAQAYDKPRYTLHYRADAPLNIRAIFYVPETKPSMFDMSREVGYSVALYSRKVLIQTQATEILPKWLRFLRGVVDSEDIPLNLSRELLQESALIRKLQDVLQQRVIRFLLDQSRKEPEKYARFFNDYSVFMREGIITTTDQEVKEDIGKLLRFESSCLPAGQQTSLQEYASRMKAGSRNIHYLCAPNRHLAEHSPYFEAMKRKDMEVLFCYEQFDELTLLHLREFDKKKLISVETDIVVDHYKEEKFEDIKPASERLTEQQAEDLMAWMRNSLGPKVTNIKVTPRLDTHPAMITVLEMGAARHFLRSQQVARTSEERAQILQPTLEINTGHDLIKKISELKDSNPELSQLLLEQIFDNAMIAAGLNDDPRPMISRLNELLTKALEKH</sequence>
<comment type="subunit">
    <text evidence="14">Binds to the intracellular domain of tumor necrosis factor type 1 receptor. Binds to RB1. Interacts with SRC. Interacts with SDHA.</text>
</comment>
<evidence type="ECO:0000256" key="7">
    <source>
        <dbReference type="ARBA" id="ARBA00022840"/>
    </source>
</evidence>
<dbReference type="SUPFAM" id="SSF55874">
    <property type="entry name" value="ATPase domain of HSP90 chaperone/DNA topoisomerase II/histidine kinase"/>
    <property type="match status" value="1"/>
</dbReference>
<keyword evidence="5 18" id="KW-0547">Nucleotide-binding</keyword>
<dbReference type="OrthoDB" id="28737at2759"/>
<dbReference type="HAMAP" id="MF_00505">
    <property type="entry name" value="HSP90"/>
    <property type="match status" value="1"/>
</dbReference>
<reference evidence="19" key="1">
    <citation type="journal article" date="2023" name="Science">
        <title>Genome structures resolve the early diversification of teleost fishes.</title>
        <authorList>
            <person name="Parey E."/>
            <person name="Louis A."/>
            <person name="Montfort J."/>
            <person name="Bouchez O."/>
            <person name="Roques C."/>
            <person name="Iampietro C."/>
            <person name="Lluch J."/>
            <person name="Castinel A."/>
            <person name="Donnadieu C."/>
            <person name="Desvignes T."/>
            <person name="Floi Bucao C."/>
            <person name="Jouanno E."/>
            <person name="Wen M."/>
            <person name="Mejri S."/>
            <person name="Dirks R."/>
            <person name="Jansen H."/>
            <person name="Henkel C."/>
            <person name="Chen W.J."/>
            <person name="Zahm M."/>
            <person name="Cabau C."/>
            <person name="Klopp C."/>
            <person name="Thompson A.W."/>
            <person name="Robinson-Rechavi M."/>
            <person name="Braasch I."/>
            <person name="Lecointre G."/>
            <person name="Bobe J."/>
            <person name="Postlethwait J.H."/>
            <person name="Berthelot C."/>
            <person name="Roest Crollius H."/>
            <person name="Guiguen Y."/>
        </authorList>
    </citation>
    <scope>NUCLEOTIDE SEQUENCE</scope>
    <source>
        <strain evidence="19">Concon-B</strain>
    </source>
</reference>
<dbReference type="PIRSF" id="PIRSF002583">
    <property type="entry name" value="Hsp90"/>
    <property type="match status" value="1"/>
</dbReference>
<dbReference type="SUPFAM" id="SSF54211">
    <property type="entry name" value="Ribosomal protein S5 domain 2-like"/>
    <property type="match status" value="1"/>
</dbReference>
<comment type="subcellular location">
    <subcellularLocation>
        <location evidence="1">Mitochondrion inner membrane</location>
    </subcellularLocation>
    <subcellularLocation>
        <location evidence="2">Mitochondrion matrix</location>
    </subcellularLocation>
</comment>
<dbReference type="PRINTS" id="PR00775">
    <property type="entry name" value="HEATSHOCK90"/>
</dbReference>
<dbReference type="GO" id="GO:0005524">
    <property type="term" value="F:ATP binding"/>
    <property type="evidence" value="ECO:0007669"/>
    <property type="project" value="UniProtKB-KW"/>
</dbReference>
<proteinExistence type="inferred from homology"/>
<dbReference type="Pfam" id="PF13589">
    <property type="entry name" value="HATPase_c_3"/>
    <property type="match status" value="1"/>
</dbReference>
<feature type="binding site" evidence="18">
    <location>
        <position position="189"/>
    </location>
    <ligand>
        <name>ATP</name>
        <dbReference type="ChEBI" id="CHEBI:30616"/>
    </ligand>
</feature>
<dbReference type="InterPro" id="IPR020568">
    <property type="entry name" value="Ribosomal_Su5_D2-typ_SF"/>
</dbReference>
<evidence type="ECO:0000256" key="14">
    <source>
        <dbReference type="ARBA" id="ARBA00066161"/>
    </source>
</evidence>
<evidence type="ECO:0000313" key="20">
    <source>
        <dbReference type="Proteomes" id="UP001152803"/>
    </source>
</evidence>
<dbReference type="EMBL" id="JAFJMO010000016">
    <property type="protein sequence ID" value="KAJ8254193.1"/>
    <property type="molecule type" value="Genomic_DNA"/>
</dbReference>
<keyword evidence="7 18" id="KW-0067">ATP-binding</keyword>
<comment type="similarity">
    <text evidence="3">Belongs to the heat shock protein 90 family.</text>
</comment>
<dbReference type="GO" id="GO:0005743">
    <property type="term" value="C:mitochondrial inner membrane"/>
    <property type="evidence" value="ECO:0007669"/>
    <property type="project" value="UniProtKB-SubCell"/>
</dbReference>
<dbReference type="PANTHER" id="PTHR11528">
    <property type="entry name" value="HEAT SHOCK PROTEIN 90 FAMILY MEMBER"/>
    <property type="match status" value="1"/>
</dbReference>
<dbReference type="GO" id="GO:0051082">
    <property type="term" value="F:unfolded protein binding"/>
    <property type="evidence" value="ECO:0007669"/>
    <property type="project" value="InterPro"/>
</dbReference>
<evidence type="ECO:0000256" key="1">
    <source>
        <dbReference type="ARBA" id="ARBA00004273"/>
    </source>
</evidence>
<feature type="binding site" evidence="18">
    <location>
        <position position="137"/>
    </location>
    <ligand>
        <name>ATP</name>
        <dbReference type="ChEBI" id="CHEBI:30616"/>
    </ligand>
</feature>
<feature type="binding site" evidence="18">
    <location>
        <position position="419"/>
    </location>
    <ligand>
        <name>ATP</name>
        <dbReference type="ChEBI" id="CHEBI:30616"/>
    </ligand>
</feature>
<evidence type="ECO:0000256" key="8">
    <source>
        <dbReference type="ARBA" id="ARBA00022946"/>
    </source>
</evidence>
<dbReference type="SUPFAM" id="SSF110942">
    <property type="entry name" value="HSP90 C-terminal domain"/>
    <property type="match status" value="1"/>
</dbReference>
<dbReference type="FunFam" id="1.20.120.790:FF:000004">
    <property type="entry name" value="Heat shock protein 75 kDa"/>
    <property type="match status" value="1"/>
</dbReference>
<dbReference type="GO" id="GO:0140662">
    <property type="term" value="F:ATP-dependent protein folding chaperone"/>
    <property type="evidence" value="ECO:0007669"/>
    <property type="project" value="InterPro"/>
</dbReference>
<keyword evidence="4" id="KW-0597">Phosphoprotein</keyword>
<dbReference type="AlphaFoldDB" id="A0A9Q1D0J9"/>
<feature type="binding site" evidence="18">
    <location>
        <position position="133"/>
    </location>
    <ligand>
        <name>ATP</name>
        <dbReference type="ChEBI" id="CHEBI:30616"/>
    </ligand>
</feature>
<feature type="binding site" evidence="18">
    <location>
        <position position="269"/>
    </location>
    <ligand>
        <name>ATP</name>
        <dbReference type="ChEBI" id="CHEBI:30616"/>
    </ligand>
</feature>
<dbReference type="NCBIfam" id="NF003555">
    <property type="entry name" value="PRK05218.1"/>
    <property type="match status" value="1"/>
</dbReference>
<dbReference type="InterPro" id="IPR020575">
    <property type="entry name" value="Hsp90_N"/>
</dbReference>
<evidence type="ECO:0000313" key="19">
    <source>
        <dbReference type="EMBL" id="KAJ8254193.1"/>
    </source>
</evidence>
<keyword evidence="12" id="KW-0143">Chaperone</keyword>
<evidence type="ECO:0000256" key="16">
    <source>
        <dbReference type="ARBA" id="ARBA00076190"/>
    </source>
</evidence>
<keyword evidence="8" id="KW-0809">Transit peptide</keyword>
<comment type="caution">
    <text evidence="19">The sequence shown here is derived from an EMBL/GenBank/DDBJ whole genome shotgun (WGS) entry which is preliminary data.</text>
</comment>
<feature type="binding site" evidence="18">
    <location>
        <begin position="218"/>
        <end position="223"/>
    </location>
    <ligand>
        <name>ATP</name>
        <dbReference type="ChEBI" id="CHEBI:30616"/>
    </ligand>
</feature>
<organism evidence="19 20">
    <name type="scientific">Conger conger</name>
    <name type="common">Conger eel</name>
    <name type="synonym">Muraena conger</name>
    <dbReference type="NCBI Taxonomy" id="82655"/>
    <lineage>
        <taxon>Eukaryota</taxon>
        <taxon>Metazoa</taxon>
        <taxon>Chordata</taxon>
        <taxon>Craniata</taxon>
        <taxon>Vertebrata</taxon>
        <taxon>Euteleostomi</taxon>
        <taxon>Actinopterygii</taxon>
        <taxon>Neopterygii</taxon>
        <taxon>Teleostei</taxon>
        <taxon>Anguilliformes</taxon>
        <taxon>Congridae</taxon>
        <taxon>Conger</taxon>
    </lineage>
</organism>
<dbReference type="Gene3D" id="3.30.565.10">
    <property type="entry name" value="Histidine kinase-like ATPase, C-terminal domain"/>
    <property type="match status" value="1"/>
</dbReference>
<evidence type="ECO:0000256" key="11">
    <source>
        <dbReference type="ARBA" id="ARBA00023136"/>
    </source>
</evidence>
<dbReference type="Pfam" id="PF00183">
    <property type="entry name" value="HSP90"/>
    <property type="match status" value="1"/>
</dbReference>
<dbReference type="FunFam" id="3.40.50.11260:FF:000004">
    <property type="entry name" value="Heat shock protein 75 mitochondrial"/>
    <property type="match status" value="1"/>
</dbReference>
<evidence type="ECO:0000256" key="13">
    <source>
        <dbReference type="ARBA" id="ARBA00057498"/>
    </source>
</evidence>
<dbReference type="FunFam" id="3.30.565.10:FF:000021">
    <property type="entry name" value="Heat shock protein 75 kDa, mitochondrial"/>
    <property type="match status" value="1"/>
</dbReference>
<keyword evidence="6" id="KW-0999">Mitochondrion inner membrane</keyword>
<feature type="binding site" evidence="18">
    <location>
        <position position="176"/>
    </location>
    <ligand>
        <name>ATP</name>
        <dbReference type="ChEBI" id="CHEBI:30616"/>
    </ligand>
</feature>
<evidence type="ECO:0000256" key="2">
    <source>
        <dbReference type="ARBA" id="ARBA00004305"/>
    </source>
</evidence>
<dbReference type="GO" id="GO:0016887">
    <property type="term" value="F:ATP hydrolysis activity"/>
    <property type="evidence" value="ECO:0007669"/>
    <property type="project" value="InterPro"/>
</dbReference>
<dbReference type="InterPro" id="IPR036890">
    <property type="entry name" value="HATPase_C_sf"/>
</dbReference>
<evidence type="ECO:0000256" key="6">
    <source>
        <dbReference type="ARBA" id="ARBA00022792"/>
    </source>
</evidence>
<evidence type="ECO:0000256" key="5">
    <source>
        <dbReference type="ARBA" id="ARBA00022741"/>
    </source>
</evidence>
<evidence type="ECO:0000256" key="4">
    <source>
        <dbReference type="ARBA" id="ARBA00022553"/>
    </source>
</evidence>
<evidence type="ECO:0000256" key="10">
    <source>
        <dbReference type="ARBA" id="ARBA00023128"/>
    </source>
</evidence>
<dbReference type="InterPro" id="IPR037196">
    <property type="entry name" value="HSP90_C"/>
</dbReference>
<keyword evidence="11" id="KW-0472">Membrane</keyword>
<evidence type="ECO:0000256" key="12">
    <source>
        <dbReference type="ARBA" id="ARBA00023186"/>
    </source>
</evidence>
<evidence type="ECO:0000256" key="17">
    <source>
        <dbReference type="ARBA" id="ARBA00080766"/>
    </source>
</evidence>
<feature type="binding site" evidence="18">
    <location>
        <begin position="196"/>
        <end position="197"/>
    </location>
    <ligand>
        <name>ATP</name>
        <dbReference type="ChEBI" id="CHEBI:30616"/>
    </ligand>
</feature>
<dbReference type="Gene3D" id="3.30.230.80">
    <property type="match status" value="1"/>
</dbReference>
<protein>
    <recommendedName>
        <fullName evidence="15">Heat shock protein 75 kDa, mitochondrial</fullName>
    </recommendedName>
    <alternativeName>
        <fullName evidence="17">TNFR-associated protein 1</fullName>
    </alternativeName>
    <alternativeName>
        <fullName evidence="16">Tumor necrosis factor type 1 receptor-associated protein</fullName>
    </alternativeName>
</protein>
<dbReference type="GO" id="GO:0005759">
    <property type="term" value="C:mitochondrial matrix"/>
    <property type="evidence" value="ECO:0007669"/>
    <property type="project" value="UniProtKB-SubCell"/>
</dbReference>
<evidence type="ECO:0000256" key="15">
    <source>
        <dbReference type="ARBA" id="ARBA00073018"/>
    </source>
</evidence>
<dbReference type="Gene3D" id="3.40.50.11260">
    <property type="match status" value="1"/>
</dbReference>
<name>A0A9Q1D0J9_CONCO</name>
<dbReference type="CDD" id="cd16927">
    <property type="entry name" value="HATPase_Hsp90-like"/>
    <property type="match status" value="1"/>
</dbReference>
<keyword evidence="20" id="KW-1185">Reference proteome</keyword>
<evidence type="ECO:0000256" key="3">
    <source>
        <dbReference type="ARBA" id="ARBA00008239"/>
    </source>
</evidence>
<accession>A0A9Q1D0J9</accession>
<evidence type="ECO:0000256" key="9">
    <source>
        <dbReference type="ARBA" id="ARBA00022990"/>
    </source>
</evidence>
<keyword evidence="10" id="KW-0496">Mitochondrion</keyword>
<keyword evidence="9" id="KW-0007">Acetylation</keyword>
<comment type="function">
    <text evidence="13">Chaperone that expresses an ATPase activity. Involved in maintaining mitochondrial function and polarization, downstream of PINK1 and mitochondrial complex I. Is a negative regulator of mitochondrial respiration able to modulate the balance between oxidative phosphorylation and aerobic glycolysis. The impact of TRAP1 on mitochondrial respiration is probably mediated by modulation of mitochondrial SRC and inhibition of SDHA.</text>
</comment>
<gene>
    <name evidence="19" type="ORF">COCON_G00208050</name>
</gene>
<dbReference type="Proteomes" id="UP001152803">
    <property type="component" value="Unassembled WGS sequence"/>
</dbReference>
<feature type="binding site" evidence="18">
    <location>
        <position position="181"/>
    </location>
    <ligand>
        <name>ATP</name>
        <dbReference type="ChEBI" id="CHEBI:30616"/>
    </ligand>
</feature>